<dbReference type="InterPro" id="IPR029787">
    <property type="entry name" value="Nucleotide_cyclase"/>
</dbReference>
<dbReference type="CDD" id="cd01949">
    <property type="entry name" value="GGDEF"/>
    <property type="match status" value="1"/>
</dbReference>
<protein>
    <recommendedName>
        <fullName evidence="1">diguanylate cyclase</fullName>
        <ecNumber evidence="1">2.7.7.65</ecNumber>
    </recommendedName>
</protein>
<comment type="caution">
    <text evidence="4">The sequence shown here is derived from an EMBL/GenBank/DDBJ whole genome shotgun (WGS) entry which is preliminary data.</text>
</comment>
<evidence type="ECO:0000256" key="1">
    <source>
        <dbReference type="ARBA" id="ARBA00012528"/>
    </source>
</evidence>
<proteinExistence type="predicted"/>
<sequence length="112" mass="12387">MARKGGDFAARIGGEEFALLLPETDGILAMRVAARIKEAIQSLSIPHEKSEVSPVLTVSQGAAFLYPGEEQQHHLKLFELADSALYRAKHQGRDRIELLTRQPVEKLAREAP</sequence>
<dbReference type="PANTHER" id="PTHR45138">
    <property type="entry name" value="REGULATORY COMPONENTS OF SENSORY TRANSDUCTION SYSTEM"/>
    <property type="match status" value="1"/>
</dbReference>
<evidence type="ECO:0000313" key="4">
    <source>
        <dbReference type="EMBL" id="PUD98179.1"/>
    </source>
</evidence>
<dbReference type="EC" id="2.7.7.65" evidence="1"/>
<organism evidence="4 5">
    <name type="scientific">Candidatus Sedimenticola endophacoides</name>
    <dbReference type="NCBI Taxonomy" id="2548426"/>
    <lineage>
        <taxon>Bacteria</taxon>
        <taxon>Pseudomonadati</taxon>
        <taxon>Pseudomonadota</taxon>
        <taxon>Gammaproteobacteria</taxon>
        <taxon>Chromatiales</taxon>
        <taxon>Sedimenticolaceae</taxon>
        <taxon>Sedimenticola</taxon>
    </lineage>
</organism>
<comment type="catalytic activity">
    <reaction evidence="2">
        <text>2 GTP = 3',3'-c-di-GMP + 2 diphosphate</text>
        <dbReference type="Rhea" id="RHEA:24898"/>
        <dbReference type="ChEBI" id="CHEBI:33019"/>
        <dbReference type="ChEBI" id="CHEBI:37565"/>
        <dbReference type="ChEBI" id="CHEBI:58805"/>
        <dbReference type="EC" id="2.7.7.65"/>
    </reaction>
</comment>
<accession>A0A6N4DEG2</accession>
<dbReference type="Gene3D" id="3.30.70.270">
    <property type="match status" value="1"/>
</dbReference>
<dbReference type="PROSITE" id="PS50887">
    <property type="entry name" value="GGDEF"/>
    <property type="match status" value="1"/>
</dbReference>
<evidence type="ECO:0000259" key="3">
    <source>
        <dbReference type="PROSITE" id="PS50887"/>
    </source>
</evidence>
<reference evidence="4 5" key="1">
    <citation type="submission" date="2018-01" db="EMBL/GenBank/DDBJ databases">
        <title>Novel co-symbiosis in the lucinid bivalve Phacoides pectinatus.</title>
        <authorList>
            <person name="Lim S.J."/>
            <person name="Davis B.G."/>
            <person name="Gill D.E."/>
            <person name="Engel A.S."/>
            <person name="Anderson L.C."/>
            <person name="Campbell B.J."/>
        </authorList>
    </citation>
    <scope>NUCLEOTIDE SEQUENCE [LARGE SCALE GENOMIC DNA]</scope>
    <source>
        <strain evidence="4">N3_P5</strain>
    </source>
</reference>
<dbReference type="InterPro" id="IPR043128">
    <property type="entry name" value="Rev_trsase/Diguanyl_cyclase"/>
</dbReference>
<dbReference type="Proteomes" id="UP000250928">
    <property type="component" value="Unassembled WGS sequence"/>
</dbReference>
<dbReference type="PANTHER" id="PTHR45138:SF9">
    <property type="entry name" value="DIGUANYLATE CYCLASE DGCM-RELATED"/>
    <property type="match status" value="1"/>
</dbReference>
<evidence type="ECO:0000313" key="5">
    <source>
        <dbReference type="Proteomes" id="UP000250928"/>
    </source>
</evidence>
<dbReference type="NCBIfam" id="TIGR00254">
    <property type="entry name" value="GGDEF"/>
    <property type="match status" value="1"/>
</dbReference>
<dbReference type="GO" id="GO:0005886">
    <property type="term" value="C:plasma membrane"/>
    <property type="evidence" value="ECO:0007669"/>
    <property type="project" value="TreeGrafter"/>
</dbReference>
<evidence type="ECO:0000256" key="2">
    <source>
        <dbReference type="ARBA" id="ARBA00034247"/>
    </source>
</evidence>
<gene>
    <name evidence="4" type="ORF">C3L24_13255</name>
</gene>
<feature type="domain" description="GGDEF" evidence="3">
    <location>
        <begin position="1"/>
        <end position="101"/>
    </location>
</feature>
<dbReference type="GO" id="GO:1902201">
    <property type="term" value="P:negative regulation of bacterial-type flagellum-dependent cell motility"/>
    <property type="evidence" value="ECO:0007669"/>
    <property type="project" value="TreeGrafter"/>
</dbReference>
<dbReference type="InterPro" id="IPR000160">
    <property type="entry name" value="GGDEF_dom"/>
</dbReference>
<dbReference type="GO" id="GO:0043709">
    <property type="term" value="P:cell adhesion involved in single-species biofilm formation"/>
    <property type="evidence" value="ECO:0007669"/>
    <property type="project" value="TreeGrafter"/>
</dbReference>
<dbReference type="AlphaFoldDB" id="A0A6N4DEG2"/>
<dbReference type="Pfam" id="PF00990">
    <property type="entry name" value="GGDEF"/>
    <property type="match status" value="1"/>
</dbReference>
<dbReference type="InterPro" id="IPR050469">
    <property type="entry name" value="Diguanylate_Cyclase"/>
</dbReference>
<name>A0A6N4DEG2_9GAMM</name>
<dbReference type="SUPFAM" id="SSF55073">
    <property type="entry name" value="Nucleotide cyclase"/>
    <property type="match status" value="1"/>
</dbReference>
<dbReference type="EMBL" id="PQCO01000319">
    <property type="protein sequence ID" value="PUD98179.1"/>
    <property type="molecule type" value="Genomic_DNA"/>
</dbReference>
<dbReference type="GO" id="GO:0052621">
    <property type="term" value="F:diguanylate cyclase activity"/>
    <property type="evidence" value="ECO:0007669"/>
    <property type="project" value="UniProtKB-EC"/>
</dbReference>